<dbReference type="FunFam" id="1.25.40.10:FF:001093">
    <property type="entry name" value="Pentatricopeptide repeat-containing protein At2g34400"/>
    <property type="match status" value="1"/>
</dbReference>
<feature type="repeat" description="PPR" evidence="2">
    <location>
        <begin position="307"/>
        <end position="341"/>
    </location>
</feature>
<dbReference type="Pfam" id="PF13041">
    <property type="entry name" value="PPR_2"/>
    <property type="match status" value="3"/>
</dbReference>
<gene>
    <name evidence="3" type="ORF">CRG98_013098</name>
</gene>
<proteinExistence type="predicted"/>
<evidence type="ECO:0000256" key="1">
    <source>
        <dbReference type="ARBA" id="ARBA00022737"/>
    </source>
</evidence>
<dbReference type="Gene3D" id="1.25.40.10">
    <property type="entry name" value="Tetratricopeptide repeat domain"/>
    <property type="match status" value="5"/>
</dbReference>
<dbReference type="Pfam" id="PF20431">
    <property type="entry name" value="E_motif"/>
    <property type="match status" value="1"/>
</dbReference>
<dbReference type="InterPro" id="IPR002885">
    <property type="entry name" value="PPR_rpt"/>
</dbReference>
<dbReference type="AlphaFoldDB" id="A0A2I0KDD5"/>
<keyword evidence="4" id="KW-1185">Reference proteome</keyword>
<evidence type="ECO:0008006" key="5">
    <source>
        <dbReference type="Google" id="ProtNLM"/>
    </source>
</evidence>
<reference evidence="3 4" key="1">
    <citation type="submission" date="2017-11" db="EMBL/GenBank/DDBJ databases">
        <title>De-novo sequencing of pomegranate (Punica granatum L.) genome.</title>
        <authorList>
            <person name="Akparov Z."/>
            <person name="Amiraslanov A."/>
            <person name="Hajiyeva S."/>
            <person name="Abbasov M."/>
            <person name="Kaur K."/>
            <person name="Hamwieh A."/>
            <person name="Solovyev V."/>
            <person name="Salamov A."/>
            <person name="Braich B."/>
            <person name="Kosarev P."/>
            <person name="Mahmoud A."/>
            <person name="Hajiyev E."/>
            <person name="Babayeva S."/>
            <person name="Izzatullayeva V."/>
            <person name="Mammadov A."/>
            <person name="Mammadov A."/>
            <person name="Sharifova S."/>
            <person name="Ojaghi J."/>
            <person name="Eynullazada K."/>
            <person name="Bayramov B."/>
            <person name="Abdulazimova A."/>
            <person name="Shahmuradov I."/>
        </authorList>
    </citation>
    <scope>NUCLEOTIDE SEQUENCE [LARGE SCALE GENOMIC DNA]</scope>
    <source>
        <strain evidence="4">cv. AG2017</strain>
        <tissue evidence="3">Leaf</tissue>
    </source>
</reference>
<sequence length="746" mass="81933">MVANIPNRISWIKELSSGGKWFEVFSHYNELRRAGLQVTDPSAFSSIIKACSKLSSSHGESVQACVIKLGLASVSSVANSGLDFYVKCRDYRSAMTVFRSMENRDSISWNILVHGFLDMGDWGEGLRWFRNARAANFEPNISTLVLLIQACRRARFEHEALGVHGYIMKSGFQYVPSVQNSLLGMYAGIDMEGAKKLFDEIPERDAISWSVIIGGYVNSKEAEIALRIFQEMVSEANVRPDEVTIASVVKACANFGILMLGRAVHGFVTCNGLDADIFVENSLIDMYSKCKDVDSAVQVFWELSQKDLVSWNAMLSGLVLNEKYQEALLMFSSMAKGGVEFDEVTLVNILQICKSYAHRSWCKSIHGVVIRGGYEMNELLLNCLIDAYGKCGHVNIAQKLFSGLKRRDVVSWSALIAGFAHSGKPDEAIRVFDEMIWAAEKPNGVTMVNLLEACALSGELNRSKSAHGIAVRRGLADEVAVGTAILDMYSKSGAIECSRRVFDQMPHKNIVTWSAMIAGYGMNGLAREALALLAQLREQGMKPNAVTALSVLSACSHGGLVEEGISLFEWMVQEDGLIRSPEHYACIADMLSRAGSPGRAIDLIESMPPGIKPTASAWAAIMSACKSSGNAEIGERAVPRVLELEPLCSTNYMLASGMFAAGGKRSEAAWVRRLVKERGVKVIAGYSLVYVENRACRFVAWDKTHPFAGEISRVVEQLHLSMRFESRSGKSVGIDSYGQPWDELSC</sequence>
<accession>A0A2I0KDD5</accession>
<dbReference type="Proteomes" id="UP000233551">
    <property type="component" value="Unassembled WGS sequence"/>
</dbReference>
<dbReference type="GO" id="GO:0009451">
    <property type="term" value="P:RNA modification"/>
    <property type="evidence" value="ECO:0007669"/>
    <property type="project" value="InterPro"/>
</dbReference>
<dbReference type="InterPro" id="IPR046848">
    <property type="entry name" value="E_motif"/>
</dbReference>
<keyword evidence="1" id="KW-0677">Repeat</keyword>
<feature type="repeat" description="PPR" evidence="2">
    <location>
        <begin position="408"/>
        <end position="442"/>
    </location>
</feature>
<organism evidence="3 4">
    <name type="scientific">Punica granatum</name>
    <name type="common">Pomegranate</name>
    <dbReference type="NCBI Taxonomy" id="22663"/>
    <lineage>
        <taxon>Eukaryota</taxon>
        <taxon>Viridiplantae</taxon>
        <taxon>Streptophyta</taxon>
        <taxon>Embryophyta</taxon>
        <taxon>Tracheophyta</taxon>
        <taxon>Spermatophyta</taxon>
        <taxon>Magnoliopsida</taxon>
        <taxon>eudicotyledons</taxon>
        <taxon>Gunneridae</taxon>
        <taxon>Pentapetalae</taxon>
        <taxon>rosids</taxon>
        <taxon>malvids</taxon>
        <taxon>Myrtales</taxon>
        <taxon>Lythraceae</taxon>
        <taxon>Punica</taxon>
    </lineage>
</organism>
<protein>
    <recommendedName>
        <fullName evidence="5">Pentatricopeptide repeat-containing protein At2g17210</fullName>
    </recommendedName>
</protein>
<dbReference type="PROSITE" id="PS51375">
    <property type="entry name" value="PPR"/>
    <property type="match status" value="5"/>
</dbReference>
<dbReference type="PANTHER" id="PTHR47926:SF452">
    <property type="entry name" value="PENTATRICOPEPTIDE REPEAT-CONTAINING PROTEIN"/>
    <property type="match status" value="1"/>
</dbReference>
<dbReference type="FunFam" id="1.25.40.10:FF:000031">
    <property type="entry name" value="Pentatricopeptide repeat-containing protein mitochondrial"/>
    <property type="match status" value="1"/>
</dbReference>
<evidence type="ECO:0000313" key="3">
    <source>
        <dbReference type="EMBL" id="PKI66534.1"/>
    </source>
</evidence>
<feature type="repeat" description="PPR" evidence="2">
    <location>
        <begin position="509"/>
        <end position="543"/>
    </location>
</feature>
<dbReference type="GO" id="GO:0003723">
    <property type="term" value="F:RNA binding"/>
    <property type="evidence" value="ECO:0007669"/>
    <property type="project" value="InterPro"/>
</dbReference>
<dbReference type="Pfam" id="PF01535">
    <property type="entry name" value="PPR"/>
    <property type="match status" value="3"/>
</dbReference>
<dbReference type="PANTHER" id="PTHR47926">
    <property type="entry name" value="PENTATRICOPEPTIDE REPEAT-CONTAINING PROTEIN"/>
    <property type="match status" value="1"/>
</dbReference>
<evidence type="ECO:0000256" key="2">
    <source>
        <dbReference type="PROSITE-ProRule" id="PRU00708"/>
    </source>
</evidence>
<comment type="caution">
    <text evidence="3">The sequence shown here is derived from an EMBL/GenBank/DDBJ whole genome shotgun (WGS) entry which is preliminary data.</text>
</comment>
<feature type="repeat" description="PPR" evidence="2">
    <location>
        <begin position="205"/>
        <end position="240"/>
    </location>
</feature>
<feature type="repeat" description="PPR" evidence="2">
    <location>
        <begin position="105"/>
        <end position="139"/>
    </location>
</feature>
<dbReference type="InterPro" id="IPR046960">
    <property type="entry name" value="PPR_At4g14850-like_plant"/>
</dbReference>
<dbReference type="EMBL" id="PGOL01000672">
    <property type="protein sequence ID" value="PKI66534.1"/>
    <property type="molecule type" value="Genomic_DNA"/>
</dbReference>
<evidence type="ECO:0000313" key="4">
    <source>
        <dbReference type="Proteomes" id="UP000233551"/>
    </source>
</evidence>
<dbReference type="InterPro" id="IPR011990">
    <property type="entry name" value="TPR-like_helical_dom_sf"/>
</dbReference>
<name>A0A2I0KDD5_PUNGR</name>
<dbReference type="STRING" id="22663.A0A2I0KDD5"/>
<dbReference type="NCBIfam" id="TIGR00756">
    <property type="entry name" value="PPR"/>
    <property type="match status" value="5"/>
</dbReference>
<dbReference type="FunFam" id="1.25.40.10:FF:000343">
    <property type="entry name" value="Pentatricopeptide repeat-containing protein At3g58590"/>
    <property type="match status" value="1"/>
</dbReference>